<comment type="caution">
    <text evidence="7">The sequence shown here is derived from an EMBL/GenBank/DDBJ whole genome shotgun (WGS) entry which is preliminary data.</text>
</comment>
<dbReference type="Pfam" id="PF00891">
    <property type="entry name" value="Methyltransf_2"/>
    <property type="match status" value="1"/>
</dbReference>
<keyword evidence="3" id="KW-0949">S-adenosyl-L-methionine</keyword>
<feature type="domain" description="O-methyltransferase C-terminal" evidence="5">
    <location>
        <begin position="220"/>
        <end position="376"/>
    </location>
</feature>
<gene>
    <name evidence="7" type="ORF">HYFRA_00001796</name>
</gene>
<feature type="active site" description="Proton acceptor" evidence="4">
    <location>
        <position position="305"/>
    </location>
</feature>
<keyword evidence="1" id="KW-0489">Methyltransferase</keyword>
<dbReference type="SUPFAM" id="SSF46785">
    <property type="entry name" value="Winged helix' DNA-binding domain"/>
    <property type="match status" value="1"/>
</dbReference>
<dbReference type="InterPro" id="IPR036390">
    <property type="entry name" value="WH_DNA-bd_sf"/>
</dbReference>
<evidence type="ECO:0000256" key="4">
    <source>
        <dbReference type="PIRSR" id="PIRSR005739-1"/>
    </source>
</evidence>
<dbReference type="SUPFAM" id="SSF53335">
    <property type="entry name" value="S-adenosyl-L-methionine-dependent methyltransferases"/>
    <property type="match status" value="1"/>
</dbReference>
<dbReference type="PIRSF" id="PIRSF005739">
    <property type="entry name" value="O-mtase"/>
    <property type="match status" value="1"/>
</dbReference>
<evidence type="ECO:0000256" key="2">
    <source>
        <dbReference type="ARBA" id="ARBA00022679"/>
    </source>
</evidence>
<dbReference type="InterPro" id="IPR012967">
    <property type="entry name" value="COMT_dimerisation"/>
</dbReference>
<dbReference type="GO" id="GO:0008171">
    <property type="term" value="F:O-methyltransferase activity"/>
    <property type="evidence" value="ECO:0007669"/>
    <property type="project" value="InterPro"/>
</dbReference>
<dbReference type="Pfam" id="PF08100">
    <property type="entry name" value="Dimerisation"/>
    <property type="match status" value="1"/>
</dbReference>
<keyword evidence="2" id="KW-0808">Transferase</keyword>
<evidence type="ECO:0000259" key="6">
    <source>
        <dbReference type="Pfam" id="PF08100"/>
    </source>
</evidence>
<organism evidence="7 8">
    <name type="scientific">Hymenoscyphus fraxineus</name>
    <dbReference type="NCBI Taxonomy" id="746836"/>
    <lineage>
        <taxon>Eukaryota</taxon>
        <taxon>Fungi</taxon>
        <taxon>Dikarya</taxon>
        <taxon>Ascomycota</taxon>
        <taxon>Pezizomycotina</taxon>
        <taxon>Leotiomycetes</taxon>
        <taxon>Helotiales</taxon>
        <taxon>Helotiaceae</taxon>
        <taxon>Hymenoscyphus</taxon>
    </lineage>
</organism>
<evidence type="ECO:0008006" key="9">
    <source>
        <dbReference type="Google" id="ProtNLM"/>
    </source>
</evidence>
<evidence type="ECO:0000259" key="5">
    <source>
        <dbReference type="Pfam" id="PF00891"/>
    </source>
</evidence>
<dbReference type="OrthoDB" id="1535081at2759"/>
<accession>A0A9N9KKQ7</accession>
<sequence length="400" mass="44507">MSVSELIQKINEVVANPPTQDALHPSERVALWKALDSLRGAIENPVEATGRIAFGAYEQVGLRLGIEMGIFNSMATVLPAGEMEVTELAEKINADSLLVGRVMRLLSAMGLFKEVSENKYANGPLAPVFTDGSPFPDVVLHLTTGSEVLMRLPEYLKNTNYKNPMKAKDGPFQFAKGTDLHYFDWLKTDPAQAKAFATLMSIQRMDRGEPWFDFYPVEERFARSSNMSTTPLMVDIGGSLGNDLAAFHARFPSLQGALVLEELPEVIESITDLDTSIVQVKHDFFLPHPEIAQGAKAYFLSTILHDWPDKEAKMILANIRGAMKEDSILLINENALPDTNVPLYPAKLDFLMMSFFSGIDRTIKQFRALLEESGFELVKVHQPKVVRPGTGYVFEAILKR</sequence>
<dbReference type="PROSITE" id="PS51683">
    <property type="entry name" value="SAM_OMT_II"/>
    <property type="match status" value="1"/>
</dbReference>
<dbReference type="Gene3D" id="3.40.50.150">
    <property type="entry name" value="Vaccinia Virus protein VP39"/>
    <property type="match status" value="1"/>
</dbReference>
<evidence type="ECO:0000256" key="1">
    <source>
        <dbReference type="ARBA" id="ARBA00022603"/>
    </source>
</evidence>
<dbReference type="EMBL" id="CAJVRL010000001">
    <property type="protein sequence ID" value="CAG8948676.1"/>
    <property type="molecule type" value="Genomic_DNA"/>
</dbReference>
<name>A0A9N9KKQ7_9HELO</name>
<dbReference type="GO" id="GO:0046983">
    <property type="term" value="F:protein dimerization activity"/>
    <property type="evidence" value="ECO:0007669"/>
    <property type="project" value="InterPro"/>
</dbReference>
<dbReference type="InterPro" id="IPR001077">
    <property type="entry name" value="COMT_C"/>
</dbReference>
<dbReference type="InterPro" id="IPR029063">
    <property type="entry name" value="SAM-dependent_MTases_sf"/>
</dbReference>
<dbReference type="GO" id="GO:0032259">
    <property type="term" value="P:methylation"/>
    <property type="evidence" value="ECO:0007669"/>
    <property type="project" value="UniProtKB-KW"/>
</dbReference>
<feature type="domain" description="O-methyltransferase dimerisation" evidence="6">
    <location>
        <begin position="55"/>
        <end position="130"/>
    </location>
</feature>
<dbReference type="Proteomes" id="UP000696280">
    <property type="component" value="Unassembled WGS sequence"/>
</dbReference>
<reference evidence="7" key="1">
    <citation type="submission" date="2021-07" db="EMBL/GenBank/DDBJ databases">
        <authorList>
            <person name="Durling M."/>
        </authorList>
    </citation>
    <scope>NUCLEOTIDE SEQUENCE</scope>
</reference>
<evidence type="ECO:0000313" key="8">
    <source>
        <dbReference type="Proteomes" id="UP000696280"/>
    </source>
</evidence>
<dbReference type="PANTHER" id="PTHR43712">
    <property type="entry name" value="PUTATIVE (AFU_ORTHOLOGUE AFUA_4G14580)-RELATED"/>
    <property type="match status" value="1"/>
</dbReference>
<dbReference type="AlphaFoldDB" id="A0A9N9KKQ7"/>
<dbReference type="InterPro" id="IPR016461">
    <property type="entry name" value="COMT-like"/>
</dbReference>
<dbReference type="PANTHER" id="PTHR43712:SF11">
    <property type="entry name" value="O-METHYLTRANSFERASE (AFU_ORTHOLOGUE AFUA_2G17820)-RELATED"/>
    <property type="match status" value="1"/>
</dbReference>
<evidence type="ECO:0000256" key="3">
    <source>
        <dbReference type="ARBA" id="ARBA00022691"/>
    </source>
</evidence>
<protein>
    <recommendedName>
        <fullName evidence="9">O-methyltransferase</fullName>
    </recommendedName>
</protein>
<dbReference type="InterPro" id="IPR036388">
    <property type="entry name" value="WH-like_DNA-bd_sf"/>
</dbReference>
<dbReference type="Gene3D" id="1.10.10.10">
    <property type="entry name" value="Winged helix-like DNA-binding domain superfamily/Winged helix DNA-binding domain"/>
    <property type="match status" value="1"/>
</dbReference>
<evidence type="ECO:0000313" key="7">
    <source>
        <dbReference type="EMBL" id="CAG8948676.1"/>
    </source>
</evidence>
<keyword evidence="8" id="KW-1185">Reference proteome</keyword>
<proteinExistence type="predicted"/>